<comment type="caution">
    <text evidence="1">The sequence shown here is derived from an EMBL/GenBank/DDBJ whole genome shotgun (WGS) entry which is preliminary data.</text>
</comment>
<protein>
    <submittedName>
        <fullName evidence="1">Interferon-induced protein 44-like</fullName>
    </submittedName>
</protein>
<gene>
    <name evidence="1" type="ORF">DAT39_020305</name>
</gene>
<name>A0A8J4WSP6_CLAMG</name>
<evidence type="ECO:0000313" key="1">
    <source>
        <dbReference type="EMBL" id="KAF5889996.1"/>
    </source>
</evidence>
<dbReference type="EMBL" id="QNUK01000739">
    <property type="protein sequence ID" value="KAF5889996.1"/>
    <property type="molecule type" value="Genomic_DNA"/>
</dbReference>
<sequence length="53" mass="5985">MSICSNTVGIAMTCIFPVKNYHEEIDPDNDVDVLVLLALRQILNFANDYVKDL</sequence>
<organism evidence="1 2">
    <name type="scientific">Clarias magur</name>
    <name type="common">Asian catfish</name>
    <name type="synonym">Macropteronotus magur</name>
    <dbReference type="NCBI Taxonomy" id="1594786"/>
    <lineage>
        <taxon>Eukaryota</taxon>
        <taxon>Metazoa</taxon>
        <taxon>Chordata</taxon>
        <taxon>Craniata</taxon>
        <taxon>Vertebrata</taxon>
        <taxon>Euteleostomi</taxon>
        <taxon>Actinopterygii</taxon>
        <taxon>Neopterygii</taxon>
        <taxon>Teleostei</taxon>
        <taxon>Ostariophysi</taxon>
        <taxon>Siluriformes</taxon>
        <taxon>Clariidae</taxon>
        <taxon>Clarias</taxon>
    </lineage>
</organism>
<proteinExistence type="predicted"/>
<dbReference type="Proteomes" id="UP000727407">
    <property type="component" value="Unassembled WGS sequence"/>
</dbReference>
<accession>A0A8J4WSP6</accession>
<dbReference type="AlphaFoldDB" id="A0A8J4WSP6"/>
<evidence type="ECO:0000313" key="2">
    <source>
        <dbReference type="Proteomes" id="UP000727407"/>
    </source>
</evidence>
<feature type="non-terminal residue" evidence="1">
    <location>
        <position position="53"/>
    </location>
</feature>
<keyword evidence="2" id="KW-1185">Reference proteome</keyword>
<reference evidence="1" key="1">
    <citation type="submission" date="2020-07" db="EMBL/GenBank/DDBJ databases">
        <title>Clarias magur genome sequencing, assembly and annotation.</title>
        <authorList>
            <person name="Kushwaha B."/>
            <person name="Kumar R."/>
            <person name="Das P."/>
            <person name="Joshi C.G."/>
            <person name="Kumar D."/>
            <person name="Nagpure N.S."/>
            <person name="Pandey M."/>
            <person name="Agarwal S."/>
            <person name="Srivastava S."/>
            <person name="Singh M."/>
            <person name="Sahoo L."/>
            <person name="Jayasankar P."/>
            <person name="Meher P.K."/>
            <person name="Koringa P.G."/>
            <person name="Iquebal M.A."/>
            <person name="Das S.P."/>
            <person name="Bit A."/>
            <person name="Patnaik S."/>
            <person name="Patel N."/>
            <person name="Shah T.M."/>
            <person name="Hinsu A."/>
            <person name="Jena J.K."/>
        </authorList>
    </citation>
    <scope>NUCLEOTIDE SEQUENCE</scope>
    <source>
        <strain evidence="1">CIFAMagur01</strain>
        <tissue evidence="1">Testis</tissue>
    </source>
</reference>